<dbReference type="AlphaFoldDB" id="A0A219AQW9"/>
<protein>
    <submittedName>
        <fullName evidence="1">Uncharacterized protein</fullName>
    </submittedName>
</protein>
<keyword evidence="2" id="KW-1185">Reference proteome</keyword>
<dbReference type="GeneID" id="33936582"/>
<dbReference type="Proteomes" id="UP000078397">
    <property type="component" value="Unassembled WGS sequence"/>
</dbReference>
<dbReference type="EMBL" id="LSBJ02000003">
    <property type="protein sequence ID" value="OWT43178.1"/>
    <property type="molecule type" value="Genomic_DNA"/>
</dbReference>
<evidence type="ECO:0000313" key="2">
    <source>
        <dbReference type="Proteomes" id="UP000078397"/>
    </source>
</evidence>
<proteinExistence type="predicted"/>
<reference evidence="1 2" key="1">
    <citation type="journal article" date="2016" name="PLoS Pathog.">
        <title>Biosynthesis of antibiotic leucinostatins in bio-control fungus Purpureocillium lilacinum and their inhibition on phytophthora revealed by genome mining.</title>
        <authorList>
            <person name="Wang G."/>
            <person name="Liu Z."/>
            <person name="Lin R."/>
            <person name="Li E."/>
            <person name="Mao Z."/>
            <person name="Ling J."/>
            <person name="Yang Y."/>
            <person name="Yin W.B."/>
            <person name="Xie B."/>
        </authorList>
    </citation>
    <scope>NUCLEOTIDE SEQUENCE [LARGE SCALE GENOMIC DNA]</scope>
    <source>
        <strain evidence="1">170</strain>
    </source>
</reference>
<dbReference type="RefSeq" id="XP_022285624.1">
    <property type="nucleotide sequence ID" value="XM_022429338.1"/>
</dbReference>
<name>A0A219AQW9_METCM</name>
<comment type="caution">
    <text evidence="1">The sequence shown here is derived from an EMBL/GenBank/DDBJ whole genome shotgun (WGS) entry which is preliminary data.</text>
</comment>
<dbReference type="KEGG" id="pchm:VFPPC_17646"/>
<accession>A0A219AQW9</accession>
<gene>
    <name evidence="1" type="ORF">VFPPC_17646</name>
</gene>
<evidence type="ECO:0000313" key="1">
    <source>
        <dbReference type="EMBL" id="OWT43178.1"/>
    </source>
</evidence>
<organism evidence="1 2">
    <name type="scientific">Pochonia chlamydosporia 170</name>
    <dbReference type="NCBI Taxonomy" id="1380566"/>
    <lineage>
        <taxon>Eukaryota</taxon>
        <taxon>Fungi</taxon>
        <taxon>Dikarya</taxon>
        <taxon>Ascomycota</taxon>
        <taxon>Pezizomycotina</taxon>
        <taxon>Sordariomycetes</taxon>
        <taxon>Hypocreomycetidae</taxon>
        <taxon>Hypocreales</taxon>
        <taxon>Clavicipitaceae</taxon>
        <taxon>Pochonia</taxon>
    </lineage>
</organism>
<sequence length="86" mass="9349">MLGRGPGRRPCRFSPVLACLALRHRRTQSLATYHEVLDVSSNRRVAAEPTAHGCTTRFEASALRRPRGPVTSYADLGGGDSSRDVV</sequence>